<feature type="transmembrane region" description="Helical" evidence="1">
    <location>
        <begin position="56"/>
        <end position="73"/>
    </location>
</feature>
<protein>
    <submittedName>
        <fullName evidence="2">Uncharacterized protein</fullName>
    </submittedName>
</protein>
<evidence type="ECO:0000313" key="2">
    <source>
        <dbReference type="Ensembl" id="ENSMMMP00000002512.1"/>
    </source>
</evidence>
<evidence type="ECO:0000313" key="3">
    <source>
        <dbReference type="Proteomes" id="UP000694407"/>
    </source>
</evidence>
<organism evidence="2 3">
    <name type="scientific">Marmota marmota marmota</name>
    <name type="common">Alpine marmot</name>
    <dbReference type="NCBI Taxonomy" id="9994"/>
    <lineage>
        <taxon>Eukaryota</taxon>
        <taxon>Metazoa</taxon>
        <taxon>Chordata</taxon>
        <taxon>Craniata</taxon>
        <taxon>Vertebrata</taxon>
        <taxon>Euteleostomi</taxon>
        <taxon>Mammalia</taxon>
        <taxon>Eutheria</taxon>
        <taxon>Euarchontoglires</taxon>
        <taxon>Glires</taxon>
        <taxon>Rodentia</taxon>
        <taxon>Sciuromorpha</taxon>
        <taxon>Sciuridae</taxon>
        <taxon>Xerinae</taxon>
        <taxon>Marmotini</taxon>
        <taxon>Marmota</taxon>
    </lineage>
</organism>
<reference evidence="2" key="1">
    <citation type="submission" date="2025-08" db="UniProtKB">
        <authorList>
            <consortium name="Ensembl"/>
        </authorList>
    </citation>
    <scope>IDENTIFICATION</scope>
</reference>
<proteinExistence type="predicted"/>
<reference evidence="2" key="2">
    <citation type="submission" date="2025-09" db="UniProtKB">
        <authorList>
            <consortium name="Ensembl"/>
        </authorList>
    </citation>
    <scope>IDENTIFICATION</scope>
</reference>
<dbReference type="Proteomes" id="UP000694407">
    <property type="component" value="Unplaced"/>
</dbReference>
<keyword evidence="1" id="KW-0812">Transmembrane</keyword>
<dbReference type="Ensembl" id="ENSMMMT00000002845.1">
    <property type="protein sequence ID" value="ENSMMMP00000002512.1"/>
    <property type="gene ID" value="ENSMMMG00000002328.1"/>
</dbReference>
<accession>A0A8C5YNW2</accession>
<keyword evidence="3" id="KW-1185">Reference proteome</keyword>
<keyword evidence="1" id="KW-1133">Transmembrane helix</keyword>
<dbReference type="AlphaFoldDB" id="A0A8C5YNW2"/>
<keyword evidence="1" id="KW-0472">Membrane</keyword>
<sequence length="92" mass="10388">MNVKAQYSNLIGVWLSGTAQVSGPIPTTMHTKSYMVWNKIPEPEDGGKNNSSHVKTVFLFLFLFLFLKLIECLPKCSSPPKERHCCDTNERS</sequence>
<name>A0A8C5YNW2_MARMA</name>
<evidence type="ECO:0000256" key="1">
    <source>
        <dbReference type="SAM" id="Phobius"/>
    </source>
</evidence>